<dbReference type="PANTHER" id="PTHR18945">
    <property type="entry name" value="NEUROTRANSMITTER GATED ION CHANNEL"/>
    <property type="match status" value="1"/>
</dbReference>
<dbReference type="InterPro" id="IPR036734">
    <property type="entry name" value="Neur_chan_lig-bd_sf"/>
</dbReference>
<reference evidence="9" key="1">
    <citation type="submission" date="2021-02" db="EMBL/GenBank/DDBJ databases">
        <authorList>
            <person name="Nowell W R."/>
        </authorList>
    </citation>
    <scope>NUCLEOTIDE SEQUENCE</scope>
</reference>
<evidence type="ECO:0000313" key="9">
    <source>
        <dbReference type="EMBL" id="CAF4341923.1"/>
    </source>
</evidence>
<evidence type="ECO:0000259" key="7">
    <source>
        <dbReference type="Pfam" id="PF02931"/>
    </source>
</evidence>
<feature type="region of interest" description="Disordered" evidence="5">
    <location>
        <begin position="487"/>
        <end position="509"/>
    </location>
</feature>
<dbReference type="GO" id="GO:0016020">
    <property type="term" value="C:membrane"/>
    <property type="evidence" value="ECO:0007669"/>
    <property type="project" value="UniProtKB-SubCell"/>
</dbReference>
<dbReference type="Gene3D" id="2.70.170.10">
    <property type="entry name" value="Neurotransmitter-gated ion-channel ligand-binding domain"/>
    <property type="match status" value="1"/>
</dbReference>
<dbReference type="Proteomes" id="UP000663851">
    <property type="component" value="Unassembled WGS sequence"/>
</dbReference>
<feature type="region of interest" description="Disordered" evidence="5">
    <location>
        <begin position="399"/>
        <end position="426"/>
    </location>
</feature>
<dbReference type="Gene3D" id="1.20.58.390">
    <property type="entry name" value="Neurotransmitter-gated ion-channel transmembrane domain"/>
    <property type="match status" value="1"/>
</dbReference>
<feature type="domain" description="Neurotransmitter-gated ion-channel ligand-binding" evidence="7">
    <location>
        <begin position="104"/>
        <end position="263"/>
    </location>
</feature>
<evidence type="ECO:0000256" key="2">
    <source>
        <dbReference type="ARBA" id="ARBA00022692"/>
    </source>
</evidence>
<feature type="transmembrane region" description="Helical" evidence="6">
    <location>
        <begin position="266"/>
        <end position="287"/>
    </location>
</feature>
<dbReference type="InterPro" id="IPR018000">
    <property type="entry name" value="Neurotransmitter_ion_chnl_CS"/>
</dbReference>
<feature type="domain" description="Neurotransmitter-gated ion-channel transmembrane" evidence="8">
    <location>
        <begin position="270"/>
        <end position="547"/>
    </location>
</feature>
<feature type="transmembrane region" description="Helical" evidence="6">
    <location>
        <begin position="6"/>
        <end position="30"/>
    </location>
</feature>
<dbReference type="EMBL" id="CAJOBO010001130">
    <property type="protein sequence ID" value="CAF4341923.1"/>
    <property type="molecule type" value="Genomic_DNA"/>
</dbReference>
<feature type="transmembrane region" description="Helical" evidence="6">
    <location>
        <begin position="356"/>
        <end position="372"/>
    </location>
</feature>
<dbReference type="PROSITE" id="PS00236">
    <property type="entry name" value="NEUROTR_ION_CHANNEL"/>
    <property type="match status" value="1"/>
</dbReference>
<comment type="subcellular location">
    <subcellularLocation>
        <location evidence="1">Membrane</location>
        <topology evidence="1">Multi-pass membrane protein</topology>
    </subcellularLocation>
</comment>
<name>A0A820KI35_9BILA</name>
<dbReference type="InterPro" id="IPR006202">
    <property type="entry name" value="Neur_chan_lig-bd"/>
</dbReference>
<dbReference type="Pfam" id="PF02932">
    <property type="entry name" value="Neur_chan_memb"/>
    <property type="match status" value="1"/>
</dbReference>
<protein>
    <submittedName>
        <fullName evidence="9">Uncharacterized protein</fullName>
    </submittedName>
</protein>
<comment type="caution">
    <text evidence="9">The sequence shown here is derived from an EMBL/GenBank/DDBJ whole genome shotgun (WGS) entry which is preliminary data.</text>
</comment>
<dbReference type="InterPro" id="IPR006201">
    <property type="entry name" value="Neur_channel"/>
</dbReference>
<evidence type="ECO:0000256" key="3">
    <source>
        <dbReference type="ARBA" id="ARBA00022989"/>
    </source>
</evidence>
<organism evidence="9 10">
    <name type="scientific">Rotaria socialis</name>
    <dbReference type="NCBI Taxonomy" id="392032"/>
    <lineage>
        <taxon>Eukaryota</taxon>
        <taxon>Metazoa</taxon>
        <taxon>Spiralia</taxon>
        <taxon>Gnathifera</taxon>
        <taxon>Rotifera</taxon>
        <taxon>Eurotatoria</taxon>
        <taxon>Bdelloidea</taxon>
        <taxon>Philodinida</taxon>
        <taxon>Philodinidae</taxon>
        <taxon>Rotaria</taxon>
    </lineage>
</organism>
<accession>A0A820KI35</accession>
<feature type="compositionally biased region" description="Polar residues" evidence="5">
    <location>
        <begin position="495"/>
        <end position="509"/>
    </location>
</feature>
<dbReference type="AlphaFoldDB" id="A0A820KI35"/>
<gene>
    <name evidence="9" type="ORF">HFQ381_LOCUS16152</name>
</gene>
<proteinExistence type="predicted"/>
<evidence type="ECO:0000256" key="1">
    <source>
        <dbReference type="ARBA" id="ARBA00004141"/>
    </source>
</evidence>
<keyword evidence="4 6" id="KW-0472">Membrane</keyword>
<keyword evidence="3 6" id="KW-1133">Transmembrane helix</keyword>
<dbReference type="InterPro" id="IPR006029">
    <property type="entry name" value="Neurotrans-gated_channel_TM"/>
</dbReference>
<dbReference type="CDD" id="cd19051">
    <property type="entry name" value="LGIC_TM_cation"/>
    <property type="match status" value="1"/>
</dbReference>
<keyword evidence="2 6" id="KW-0812">Transmembrane</keyword>
<evidence type="ECO:0000256" key="4">
    <source>
        <dbReference type="ARBA" id="ARBA00023136"/>
    </source>
</evidence>
<sequence length="584" mass="67921">MLIYRLVYICCYLHLLIPLINFTLADYTLFQEETRLIRKLLNESTYLKKVRPLQEVVVDIRFIFNQIISMVEKEQIIVTNCFVDQKWTGTENKTIGIFFQIKIFKTKSTDPRLVWNPVEFKNITWIRIAATSVWYPDTFLYNTADNAGFLLPQDSQNMIVSFNGTVFWPLPLAQLRTRCRMTIKHFPFDEQTCDMIFGSWSHTSSLIHYQFWENKPEIPQYVPNNEWKLLAITQSIKTVDYPNWVEPDTFYEVNFTILIVRKPLQAIYNTVVPALMLTTLTLVSFFIPFAQEMQIGISIMLAYSVFSLRLSEDVPSQSDSVHLISLYLTICMLISLLAMTWFAIANKLREKKRLPYWLRWFVLNYLSWLVFARSMHQKAVRAVELEELKSAASRPSIGVTNLAPQTTTNSNNDGSERDPESSRISATAPILSINKSPSSNEQTTLLTLPLQSNISPSNETNISAPNSPSLVWIRRRLSNISLSPSKNERIRKSSIHTQNKSRQSQLTKLVSQTTTKNRESLYALHIINRFIFLIFLLTVIIINIYTWFFYARTVRTKLLDENASWYCYDESRLEIVNCSHKNVH</sequence>
<feature type="domain" description="Neurotransmitter-gated ion-channel ligand-binding" evidence="7">
    <location>
        <begin position="33"/>
        <end position="88"/>
    </location>
</feature>
<dbReference type="SUPFAM" id="SSF90112">
    <property type="entry name" value="Neurotransmitter-gated ion-channel transmembrane pore"/>
    <property type="match status" value="1"/>
</dbReference>
<evidence type="ECO:0000256" key="5">
    <source>
        <dbReference type="SAM" id="MobiDB-lite"/>
    </source>
</evidence>
<feature type="compositionally biased region" description="Polar residues" evidence="5">
    <location>
        <begin position="399"/>
        <end position="413"/>
    </location>
</feature>
<evidence type="ECO:0000259" key="8">
    <source>
        <dbReference type="Pfam" id="PF02932"/>
    </source>
</evidence>
<dbReference type="GO" id="GO:0005230">
    <property type="term" value="F:extracellular ligand-gated monoatomic ion channel activity"/>
    <property type="evidence" value="ECO:0007669"/>
    <property type="project" value="InterPro"/>
</dbReference>
<evidence type="ECO:0000256" key="6">
    <source>
        <dbReference type="SAM" id="Phobius"/>
    </source>
</evidence>
<dbReference type="GO" id="GO:0004888">
    <property type="term" value="F:transmembrane signaling receptor activity"/>
    <property type="evidence" value="ECO:0007669"/>
    <property type="project" value="InterPro"/>
</dbReference>
<dbReference type="SUPFAM" id="SSF63712">
    <property type="entry name" value="Nicotinic receptor ligand binding domain-like"/>
    <property type="match status" value="1"/>
</dbReference>
<evidence type="ECO:0000313" key="10">
    <source>
        <dbReference type="Proteomes" id="UP000663851"/>
    </source>
</evidence>
<dbReference type="InterPro" id="IPR036719">
    <property type="entry name" value="Neuro-gated_channel_TM_sf"/>
</dbReference>
<dbReference type="InterPro" id="IPR038050">
    <property type="entry name" value="Neuro_actylchol_rec"/>
</dbReference>
<feature type="transmembrane region" description="Helical" evidence="6">
    <location>
        <begin position="323"/>
        <end position="344"/>
    </location>
</feature>
<feature type="transmembrane region" description="Helical" evidence="6">
    <location>
        <begin position="526"/>
        <end position="550"/>
    </location>
</feature>
<dbReference type="Pfam" id="PF02931">
    <property type="entry name" value="Neur_chan_LBD"/>
    <property type="match status" value="2"/>
</dbReference>